<evidence type="ECO:0000313" key="2">
    <source>
        <dbReference type="EMBL" id="QQK45797.1"/>
    </source>
</evidence>
<gene>
    <name evidence="2" type="ORF">Pdw03_0695</name>
</gene>
<dbReference type="EMBL" id="CP060777">
    <property type="protein sequence ID" value="QQK45797.1"/>
    <property type="molecule type" value="Genomic_DNA"/>
</dbReference>
<feature type="compositionally biased region" description="Polar residues" evidence="1">
    <location>
        <begin position="248"/>
        <end position="262"/>
    </location>
</feature>
<name>A0A7T6XRM6_PENDI</name>
<accession>A0A7T6XRM6</accession>
<dbReference type="GeneID" id="90952173"/>
<dbReference type="Proteomes" id="UP000595662">
    <property type="component" value="Chromosome 4"/>
</dbReference>
<dbReference type="VEuPathDB" id="FungiDB:PDIP_40220"/>
<evidence type="ECO:0000256" key="1">
    <source>
        <dbReference type="SAM" id="MobiDB-lite"/>
    </source>
</evidence>
<sequence length="291" mass="33428">MSPMRPPILEYGRRQASGRLLQQWIECPESDPSVGICPIRPSTLKFKDFRKFKQLEIETDMSPYIPLQIEHEFGGLEIIGPTGGAWEKIAIVESDAPSPEDPKHQEINTWEGQIAPGLLIVEEMKRTTGVFMSEVCQAIYQNHFPIDTLKYVYMLDVCNKDTCSFVKEELYTRSHGLSWPDGQIRDWVPGTPEFEALLGTKLGQTVAHLVLGAFRRGTHRISRIRVFDSFEALQLQFAIEEIEQIVPTNNPAQSPSARITRSTTRRQQKIESRKRKMDWDEETEVKKARRQ</sequence>
<protein>
    <submittedName>
        <fullName evidence="2">Beta-glucuronidase</fullName>
    </submittedName>
</protein>
<dbReference type="RefSeq" id="XP_065957417.1">
    <property type="nucleotide sequence ID" value="XM_066099690.1"/>
</dbReference>
<reference evidence="2 3" key="1">
    <citation type="submission" date="2020-08" db="EMBL/GenBank/DDBJ databases">
        <title>The completed genome sequence of the pathogenic ascomycete fungus Penicillium digitatum.</title>
        <authorList>
            <person name="Wang M."/>
        </authorList>
    </citation>
    <scope>NUCLEOTIDE SEQUENCE [LARGE SCALE GENOMIC DNA]</scope>
    <source>
        <strain evidence="2 3">PdW03</strain>
    </source>
</reference>
<feature type="region of interest" description="Disordered" evidence="1">
    <location>
        <begin position="248"/>
        <end position="291"/>
    </location>
</feature>
<dbReference type="AlphaFoldDB" id="A0A7T6XRM6"/>
<organism evidence="2 3">
    <name type="scientific">Penicillium digitatum</name>
    <name type="common">Green mold</name>
    <dbReference type="NCBI Taxonomy" id="36651"/>
    <lineage>
        <taxon>Eukaryota</taxon>
        <taxon>Fungi</taxon>
        <taxon>Dikarya</taxon>
        <taxon>Ascomycota</taxon>
        <taxon>Pezizomycotina</taxon>
        <taxon>Eurotiomycetes</taxon>
        <taxon>Eurotiomycetidae</taxon>
        <taxon>Eurotiales</taxon>
        <taxon>Aspergillaceae</taxon>
        <taxon>Penicillium</taxon>
    </lineage>
</organism>
<proteinExistence type="predicted"/>
<evidence type="ECO:0000313" key="3">
    <source>
        <dbReference type="Proteomes" id="UP000595662"/>
    </source>
</evidence>
<feature type="compositionally biased region" description="Basic residues" evidence="1">
    <location>
        <begin position="263"/>
        <end position="276"/>
    </location>
</feature>